<evidence type="ECO:0000313" key="1">
    <source>
        <dbReference type="EMBL" id="KAG0588767.1"/>
    </source>
</evidence>
<keyword evidence="2" id="KW-1185">Reference proteome</keyword>
<comment type="caution">
    <text evidence="1">The sequence shown here is derived from an EMBL/GenBank/DDBJ whole genome shotgun (WGS) entry which is preliminary data.</text>
</comment>
<reference evidence="1" key="1">
    <citation type="submission" date="2020-06" db="EMBL/GenBank/DDBJ databases">
        <title>WGS assembly of Ceratodon purpureus strain R40.</title>
        <authorList>
            <person name="Carey S.B."/>
            <person name="Jenkins J."/>
            <person name="Shu S."/>
            <person name="Lovell J.T."/>
            <person name="Sreedasyam A."/>
            <person name="Maumus F."/>
            <person name="Tiley G.P."/>
            <person name="Fernandez-Pozo N."/>
            <person name="Barry K."/>
            <person name="Chen C."/>
            <person name="Wang M."/>
            <person name="Lipzen A."/>
            <person name="Daum C."/>
            <person name="Saski C.A."/>
            <person name="Payton A.C."/>
            <person name="Mcbreen J.C."/>
            <person name="Conrad R.E."/>
            <person name="Kollar L.M."/>
            <person name="Olsson S."/>
            <person name="Huttunen S."/>
            <person name="Landis J.B."/>
            <person name="Wickett N.J."/>
            <person name="Johnson M.G."/>
            <person name="Rensing S.A."/>
            <person name="Grimwood J."/>
            <person name="Schmutz J."/>
            <person name="Mcdaniel S.F."/>
        </authorList>
    </citation>
    <scope>NUCLEOTIDE SEQUENCE</scope>
    <source>
        <strain evidence="1">R40</strain>
    </source>
</reference>
<gene>
    <name evidence="1" type="ORF">KC19_2G267300</name>
</gene>
<protein>
    <submittedName>
        <fullName evidence="1">Uncharacterized protein</fullName>
    </submittedName>
</protein>
<proteinExistence type="predicted"/>
<dbReference type="EMBL" id="CM026422">
    <property type="protein sequence ID" value="KAG0588767.1"/>
    <property type="molecule type" value="Genomic_DNA"/>
</dbReference>
<dbReference type="Proteomes" id="UP000822688">
    <property type="component" value="Chromosome 2"/>
</dbReference>
<name>A0A8T0IZU7_CERPU</name>
<evidence type="ECO:0000313" key="2">
    <source>
        <dbReference type="Proteomes" id="UP000822688"/>
    </source>
</evidence>
<accession>A0A8T0IZU7</accession>
<sequence length="111" mass="12514">MLPSLYPSPYFLAGVPLEYSNGSSRNRNTLDEITVTYNVWGTVARRVCEALKSIHSLLHNIMWDALELKLVLLVVDQERDSDESTSEGVGSGPRELTLLLFFFFFLGTNET</sequence>
<dbReference type="AlphaFoldDB" id="A0A8T0IZU7"/>
<organism evidence="1 2">
    <name type="scientific">Ceratodon purpureus</name>
    <name type="common">Fire moss</name>
    <name type="synonym">Dicranum purpureum</name>
    <dbReference type="NCBI Taxonomy" id="3225"/>
    <lineage>
        <taxon>Eukaryota</taxon>
        <taxon>Viridiplantae</taxon>
        <taxon>Streptophyta</taxon>
        <taxon>Embryophyta</taxon>
        <taxon>Bryophyta</taxon>
        <taxon>Bryophytina</taxon>
        <taxon>Bryopsida</taxon>
        <taxon>Dicranidae</taxon>
        <taxon>Pseudoditrichales</taxon>
        <taxon>Ditrichaceae</taxon>
        <taxon>Ceratodon</taxon>
    </lineage>
</organism>